<dbReference type="SUPFAM" id="SSF51735">
    <property type="entry name" value="NAD(P)-binding Rossmann-fold domains"/>
    <property type="match status" value="1"/>
</dbReference>
<dbReference type="InterPro" id="IPR006115">
    <property type="entry name" value="6PGDH_NADP-bd"/>
</dbReference>
<dbReference type="GO" id="GO:0004616">
    <property type="term" value="F:phosphogluconate dehydrogenase (decarboxylating) activity"/>
    <property type="evidence" value="ECO:0007669"/>
    <property type="project" value="InterPro"/>
</dbReference>
<dbReference type="GO" id="GO:0050661">
    <property type="term" value="F:NADP binding"/>
    <property type="evidence" value="ECO:0007669"/>
    <property type="project" value="InterPro"/>
</dbReference>
<dbReference type="PANTHER" id="PTHR11811">
    <property type="entry name" value="6-PHOSPHOGLUCONATE DEHYDROGENASE"/>
    <property type="match status" value="1"/>
</dbReference>
<dbReference type="AlphaFoldDB" id="X0XIH2"/>
<dbReference type="InterPro" id="IPR036291">
    <property type="entry name" value="NAD(P)-bd_dom_sf"/>
</dbReference>
<dbReference type="InterPro" id="IPR006183">
    <property type="entry name" value="Pgluconate_DH"/>
</dbReference>
<accession>X0XIH2</accession>
<dbReference type="EMBL" id="BARS01030691">
    <property type="protein sequence ID" value="GAG24766.1"/>
    <property type="molecule type" value="Genomic_DNA"/>
</dbReference>
<protein>
    <recommendedName>
        <fullName evidence="1">6-phosphogluconate dehydrogenase NADP-binding domain-containing protein</fullName>
    </recommendedName>
</protein>
<sequence>MEFGIIGLGRMGRSLTRQAIDKGHRVVGYNRTQRVTDELARDGIDPATSIEELVSKLRTPRIIFIYLPHGEPTERACQTLRPMLVAGDIVADGGNSHWSDSQRRHAFFAEAAVRF</sequence>
<comment type="caution">
    <text evidence="2">The sequence shown here is derived from an EMBL/GenBank/DDBJ whole genome shotgun (WGS) entry which is preliminary data.</text>
</comment>
<feature type="domain" description="6-phosphogluconate dehydrogenase NADP-binding" evidence="1">
    <location>
        <begin position="3"/>
        <end position="115"/>
    </location>
</feature>
<proteinExistence type="predicted"/>
<dbReference type="Gene3D" id="3.40.50.720">
    <property type="entry name" value="NAD(P)-binding Rossmann-like Domain"/>
    <property type="match status" value="1"/>
</dbReference>
<organism evidence="2">
    <name type="scientific">marine sediment metagenome</name>
    <dbReference type="NCBI Taxonomy" id="412755"/>
    <lineage>
        <taxon>unclassified sequences</taxon>
        <taxon>metagenomes</taxon>
        <taxon>ecological metagenomes</taxon>
    </lineage>
</organism>
<feature type="non-terminal residue" evidence="2">
    <location>
        <position position="115"/>
    </location>
</feature>
<evidence type="ECO:0000313" key="2">
    <source>
        <dbReference type="EMBL" id="GAG24766.1"/>
    </source>
</evidence>
<name>X0XIH2_9ZZZZ</name>
<gene>
    <name evidence="2" type="ORF">S01H1_47849</name>
</gene>
<evidence type="ECO:0000259" key="1">
    <source>
        <dbReference type="Pfam" id="PF03446"/>
    </source>
</evidence>
<dbReference type="Pfam" id="PF03446">
    <property type="entry name" value="NAD_binding_2"/>
    <property type="match status" value="1"/>
</dbReference>
<reference evidence="2" key="1">
    <citation type="journal article" date="2014" name="Front. Microbiol.">
        <title>High frequency of phylogenetically diverse reductive dehalogenase-homologous genes in deep subseafloor sedimentary metagenomes.</title>
        <authorList>
            <person name="Kawai M."/>
            <person name="Futagami T."/>
            <person name="Toyoda A."/>
            <person name="Takaki Y."/>
            <person name="Nishi S."/>
            <person name="Hori S."/>
            <person name="Arai W."/>
            <person name="Tsubouchi T."/>
            <person name="Morono Y."/>
            <person name="Uchiyama I."/>
            <person name="Ito T."/>
            <person name="Fujiyama A."/>
            <person name="Inagaki F."/>
            <person name="Takami H."/>
        </authorList>
    </citation>
    <scope>NUCLEOTIDE SEQUENCE</scope>
    <source>
        <strain evidence="2">Expedition CK06-06</strain>
    </source>
</reference>